<feature type="domain" description="Peptidase S1" evidence="8">
    <location>
        <begin position="48"/>
        <end position="285"/>
    </location>
</feature>
<gene>
    <name evidence="9" type="ORF">AFUS01_LOCUS45941</name>
</gene>
<dbReference type="InterPro" id="IPR033116">
    <property type="entry name" value="TRYPSIN_SER"/>
</dbReference>
<feature type="signal peptide" evidence="7">
    <location>
        <begin position="1"/>
        <end position="17"/>
    </location>
</feature>
<evidence type="ECO:0000256" key="1">
    <source>
        <dbReference type="ARBA" id="ARBA00004613"/>
    </source>
</evidence>
<organism evidence="9 10">
    <name type="scientific">Allacma fusca</name>
    <dbReference type="NCBI Taxonomy" id="39272"/>
    <lineage>
        <taxon>Eukaryota</taxon>
        <taxon>Metazoa</taxon>
        <taxon>Ecdysozoa</taxon>
        <taxon>Arthropoda</taxon>
        <taxon>Hexapoda</taxon>
        <taxon>Collembola</taxon>
        <taxon>Symphypleona</taxon>
        <taxon>Sminthuridae</taxon>
        <taxon>Allacma</taxon>
    </lineage>
</organism>
<evidence type="ECO:0000259" key="8">
    <source>
        <dbReference type="PROSITE" id="PS50240"/>
    </source>
</evidence>
<comment type="caution">
    <text evidence="9">The sequence shown here is derived from an EMBL/GenBank/DDBJ whole genome shotgun (WGS) entry which is preliminary data.</text>
</comment>
<dbReference type="PROSITE" id="PS00134">
    <property type="entry name" value="TRYPSIN_HIS"/>
    <property type="match status" value="1"/>
</dbReference>
<dbReference type="GO" id="GO:0016485">
    <property type="term" value="P:protein processing"/>
    <property type="evidence" value="ECO:0007669"/>
    <property type="project" value="UniProtKB-ARBA"/>
</dbReference>
<keyword evidence="4 6" id="KW-0720">Serine protease</keyword>
<dbReference type="GO" id="GO:0005576">
    <property type="term" value="C:extracellular region"/>
    <property type="evidence" value="ECO:0007669"/>
    <property type="project" value="UniProtKB-SubCell"/>
</dbReference>
<keyword evidence="10" id="KW-1185">Reference proteome</keyword>
<dbReference type="OrthoDB" id="10061449at2759"/>
<keyword evidence="6" id="KW-0378">Hydrolase</keyword>
<evidence type="ECO:0000256" key="7">
    <source>
        <dbReference type="SAM" id="SignalP"/>
    </source>
</evidence>
<accession>A0A8J2LHX3</accession>
<keyword evidence="2" id="KW-0964">Secreted</keyword>
<dbReference type="InterPro" id="IPR018114">
    <property type="entry name" value="TRYPSIN_HIS"/>
</dbReference>
<dbReference type="GO" id="GO:0004252">
    <property type="term" value="F:serine-type endopeptidase activity"/>
    <property type="evidence" value="ECO:0007669"/>
    <property type="project" value="InterPro"/>
</dbReference>
<evidence type="ECO:0000256" key="4">
    <source>
        <dbReference type="ARBA" id="ARBA00022825"/>
    </source>
</evidence>
<dbReference type="Proteomes" id="UP000708208">
    <property type="component" value="Unassembled WGS sequence"/>
</dbReference>
<dbReference type="PANTHER" id="PTHR24252">
    <property type="entry name" value="ACROSIN-RELATED"/>
    <property type="match status" value="1"/>
</dbReference>
<evidence type="ECO:0000256" key="2">
    <source>
        <dbReference type="ARBA" id="ARBA00022525"/>
    </source>
</evidence>
<dbReference type="FunFam" id="2.40.10.10:FF:000047">
    <property type="entry name" value="Trypsin eta"/>
    <property type="match status" value="1"/>
</dbReference>
<dbReference type="EMBL" id="CAJVCH010571134">
    <property type="protein sequence ID" value="CAG7836732.1"/>
    <property type="molecule type" value="Genomic_DNA"/>
</dbReference>
<evidence type="ECO:0000313" key="10">
    <source>
        <dbReference type="Proteomes" id="UP000708208"/>
    </source>
</evidence>
<dbReference type="AlphaFoldDB" id="A0A8J2LHX3"/>
<dbReference type="PROSITE" id="PS00135">
    <property type="entry name" value="TRYPSIN_SER"/>
    <property type="match status" value="1"/>
</dbReference>
<reference evidence="9" key="1">
    <citation type="submission" date="2021-06" db="EMBL/GenBank/DDBJ databases">
        <authorList>
            <person name="Hodson N. C."/>
            <person name="Mongue J. A."/>
            <person name="Jaron S. K."/>
        </authorList>
    </citation>
    <scope>NUCLEOTIDE SEQUENCE</scope>
</reference>
<dbReference type="SMART" id="SM00020">
    <property type="entry name" value="Tryp_SPc"/>
    <property type="match status" value="1"/>
</dbReference>
<evidence type="ECO:0000256" key="5">
    <source>
        <dbReference type="ARBA" id="ARBA00023157"/>
    </source>
</evidence>
<dbReference type="InterPro" id="IPR001254">
    <property type="entry name" value="Trypsin_dom"/>
</dbReference>
<comment type="subcellular location">
    <subcellularLocation>
        <location evidence="1">Secreted</location>
    </subcellularLocation>
</comment>
<feature type="chain" id="PRO_5035323211" description="Peptidase S1 domain-containing protein" evidence="7">
    <location>
        <begin position="18"/>
        <end position="285"/>
    </location>
</feature>
<keyword evidence="3 6" id="KW-0645">Protease</keyword>
<name>A0A8J2LHX3_9HEXA</name>
<sequence length="285" mass="30964">MARLFLSVLALLEVAAALPGPRNDVLGIRSQQPILKVGIKASDIIPNIISGEEAGVGEFPFQISIQVTDRLGQKFHNCGGCIYNENTIITAAHCVKGYDPTTLQVVAGDHDIFIEEGTEQVRNVQSYIYNPYFDKPTLDNDTAIIWLDRPLVFNNRVQPIALIQPGEEPTGTCVNSGWGNTNPGNPPQYAEKLQKVYLDIIDRDTCTDQYQYINKVTPGMVCAGGTGGKASCNGDSGGPLICKNSKGEDVLAGLVSWGVSPCGQDQFPSVYANVVYFYSWLTENL</sequence>
<evidence type="ECO:0000256" key="6">
    <source>
        <dbReference type="RuleBase" id="RU363034"/>
    </source>
</evidence>
<evidence type="ECO:0000256" key="3">
    <source>
        <dbReference type="ARBA" id="ARBA00022670"/>
    </source>
</evidence>
<proteinExistence type="predicted"/>
<evidence type="ECO:0000313" key="9">
    <source>
        <dbReference type="EMBL" id="CAG7836732.1"/>
    </source>
</evidence>
<dbReference type="Pfam" id="PF00089">
    <property type="entry name" value="Trypsin"/>
    <property type="match status" value="1"/>
</dbReference>
<protein>
    <recommendedName>
        <fullName evidence="8">Peptidase S1 domain-containing protein</fullName>
    </recommendedName>
</protein>
<dbReference type="PROSITE" id="PS50240">
    <property type="entry name" value="TRYPSIN_DOM"/>
    <property type="match status" value="1"/>
</dbReference>
<dbReference type="PANTHER" id="PTHR24252:SF18">
    <property type="entry name" value="OVOCHYMASE 1"/>
    <property type="match status" value="1"/>
</dbReference>
<keyword evidence="7" id="KW-0732">Signal</keyword>
<keyword evidence="5" id="KW-1015">Disulfide bond</keyword>
<dbReference type="CDD" id="cd00190">
    <property type="entry name" value="Tryp_SPc"/>
    <property type="match status" value="1"/>
</dbReference>